<keyword evidence="4" id="KW-0378">Hydrolase</keyword>
<dbReference type="Gene3D" id="3.30.1120.10">
    <property type="match status" value="1"/>
</dbReference>
<evidence type="ECO:0000256" key="5">
    <source>
        <dbReference type="ARBA" id="ARBA00022837"/>
    </source>
</evidence>
<keyword evidence="3" id="KW-0479">Metal-binding</keyword>
<dbReference type="Pfam" id="PF00884">
    <property type="entry name" value="Sulfatase"/>
    <property type="match status" value="1"/>
</dbReference>
<protein>
    <recommendedName>
        <fullName evidence="8">Sulfatase N-terminal domain-containing protein</fullName>
    </recommendedName>
</protein>
<dbReference type="AlphaFoldDB" id="A0AAQ4DL61"/>
<sequence>MGVLLNNYYVQPLCSPSRATIMTGLYTTHNTMYIPMLPAQPGGLPLNLKILPEFLKDLGYETHMVGKWHLGYSSYNYTPTYRGFDSFFGFHTGPVDYYDEILELDGHSGLDFFNNTEPYFPEKGFYATTAFTEEAKSIIAKRDTSKPLFLYLAHQSAHSVYQPTLLEAPEENVAKFSYISNRNRSIYAGMVDAMDKSVGEVLEALEEAGILENTLIVFSSDNGGDTCCTDIQNYGFNTPLRGTKGTLWEGGIRAAGFVWSPLLDASPRVSEQLMHAIDWLPTLYSAAGGYVEDLGPLDGMDMWEALSTGVSVARPELLLDLDTVNAQAALRYERFKLVMASYEDFHNRRYQLFEGSLPQEELDQLVRESKAAAVLTRVYGDPQLFEETNGSDWRRNSTVHCGYQNDTGFVSGDTHYLFDIHDDPCEQRNLAGDMPSKAVQVRTVLAERGQCSCTYSSLPGTQRNEPKNRSAWSTVCRLLDRLSKAPWKEDGHRLLSTAGTRASKMAENHRKPIPKGYRMSEISATALARKGYRISEVSQSELGKKDDEMSQNKEHPEKPPAEQEGRGKNGLPLVVYVSWCASFV</sequence>
<dbReference type="InterPro" id="IPR017850">
    <property type="entry name" value="Alkaline_phosphatase_core_sf"/>
</dbReference>
<accession>A0AAQ4DL61</accession>
<dbReference type="InterPro" id="IPR000917">
    <property type="entry name" value="Sulfatase_N"/>
</dbReference>
<comment type="similarity">
    <text evidence="2">Belongs to the sulfatase family.</text>
</comment>
<evidence type="ECO:0000256" key="6">
    <source>
        <dbReference type="ARBA" id="ARBA00023180"/>
    </source>
</evidence>
<dbReference type="PANTHER" id="PTHR10342:SF273">
    <property type="entry name" value="RE14504P"/>
    <property type="match status" value="1"/>
</dbReference>
<dbReference type="Gene3D" id="3.40.720.10">
    <property type="entry name" value="Alkaline Phosphatase, subunit A"/>
    <property type="match status" value="1"/>
</dbReference>
<dbReference type="GO" id="GO:0008484">
    <property type="term" value="F:sulfuric ester hydrolase activity"/>
    <property type="evidence" value="ECO:0007669"/>
    <property type="project" value="InterPro"/>
</dbReference>
<evidence type="ECO:0000256" key="4">
    <source>
        <dbReference type="ARBA" id="ARBA00022801"/>
    </source>
</evidence>
<keyword evidence="6" id="KW-0325">Glycoprotein</keyword>
<keyword evidence="10" id="KW-1185">Reference proteome</keyword>
<dbReference type="EMBL" id="JARKHS020029535">
    <property type="protein sequence ID" value="KAK8763201.1"/>
    <property type="molecule type" value="Genomic_DNA"/>
</dbReference>
<name>A0AAQ4DL61_AMBAM</name>
<gene>
    <name evidence="9" type="ORF">V5799_034187</name>
</gene>
<dbReference type="PANTHER" id="PTHR10342">
    <property type="entry name" value="ARYLSULFATASE"/>
    <property type="match status" value="1"/>
</dbReference>
<dbReference type="PROSITE" id="PS00523">
    <property type="entry name" value="SULFATASE_1"/>
    <property type="match status" value="1"/>
</dbReference>
<feature type="region of interest" description="Disordered" evidence="7">
    <location>
        <begin position="537"/>
        <end position="568"/>
    </location>
</feature>
<comment type="cofactor">
    <cofactor evidence="1">
        <name>Ca(2+)</name>
        <dbReference type="ChEBI" id="CHEBI:29108"/>
    </cofactor>
</comment>
<dbReference type="PROSITE" id="PS00149">
    <property type="entry name" value="SULFATASE_2"/>
    <property type="match status" value="1"/>
</dbReference>
<keyword evidence="5" id="KW-0106">Calcium</keyword>
<evidence type="ECO:0000256" key="1">
    <source>
        <dbReference type="ARBA" id="ARBA00001913"/>
    </source>
</evidence>
<feature type="domain" description="Sulfatase N-terminal" evidence="8">
    <location>
        <begin position="2"/>
        <end position="288"/>
    </location>
</feature>
<dbReference type="InterPro" id="IPR047115">
    <property type="entry name" value="ARSB"/>
</dbReference>
<evidence type="ECO:0000256" key="2">
    <source>
        <dbReference type="ARBA" id="ARBA00008779"/>
    </source>
</evidence>
<dbReference type="GO" id="GO:0046872">
    <property type="term" value="F:metal ion binding"/>
    <property type="evidence" value="ECO:0007669"/>
    <property type="project" value="UniProtKB-KW"/>
</dbReference>
<organism evidence="9 10">
    <name type="scientific">Amblyomma americanum</name>
    <name type="common">Lone star tick</name>
    <dbReference type="NCBI Taxonomy" id="6943"/>
    <lineage>
        <taxon>Eukaryota</taxon>
        <taxon>Metazoa</taxon>
        <taxon>Ecdysozoa</taxon>
        <taxon>Arthropoda</taxon>
        <taxon>Chelicerata</taxon>
        <taxon>Arachnida</taxon>
        <taxon>Acari</taxon>
        <taxon>Parasitiformes</taxon>
        <taxon>Ixodida</taxon>
        <taxon>Ixodoidea</taxon>
        <taxon>Ixodidae</taxon>
        <taxon>Amblyomminae</taxon>
        <taxon>Amblyomma</taxon>
    </lineage>
</organism>
<dbReference type="CDD" id="cd16029">
    <property type="entry name" value="4-S"/>
    <property type="match status" value="1"/>
</dbReference>
<evidence type="ECO:0000313" key="10">
    <source>
        <dbReference type="Proteomes" id="UP001321473"/>
    </source>
</evidence>
<reference evidence="9 10" key="1">
    <citation type="journal article" date="2023" name="Arcadia Sci">
        <title>De novo assembly of a long-read Amblyomma americanum tick genome.</title>
        <authorList>
            <person name="Chou S."/>
            <person name="Poskanzer K.E."/>
            <person name="Rollins M."/>
            <person name="Thuy-Boun P.S."/>
        </authorList>
    </citation>
    <scope>NUCLEOTIDE SEQUENCE [LARGE SCALE GENOMIC DNA]</scope>
    <source>
        <strain evidence="9">F_SG_1</strain>
        <tissue evidence="9">Salivary glands</tissue>
    </source>
</reference>
<evidence type="ECO:0000259" key="8">
    <source>
        <dbReference type="Pfam" id="PF00884"/>
    </source>
</evidence>
<feature type="compositionally biased region" description="Basic and acidic residues" evidence="7">
    <location>
        <begin position="542"/>
        <end position="567"/>
    </location>
</feature>
<comment type="caution">
    <text evidence="9">The sequence shown here is derived from an EMBL/GenBank/DDBJ whole genome shotgun (WGS) entry which is preliminary data.</text>
</comment>
<evidence type="ECO:0000256" key="3">
    <source>
        <dbReference type="ARBA" id="ARBA00022723"/>
    </source>
</evidence>
<dbReference type="SUPFAM" id="SSF53649">
    <property type="entry name" value="Alkaline phosphatase-like"/>
    <property type="match status" value="1"/>
</dbReference>
<evidence type="ECO:0000313" key="9">
    <source>
        <dbReference type="EMBL" id="KAK8763201.1"/>
    </source>
</evidence>
<proteinExistence type="inferred from homology"/>
<evidence type="ECO:0000256" key="7">
    <source>
        <dbReference type="SAM" id="MobiDB-lite"/>
    </source>
</evidence>
<dbReference type="Proteomes" id="UP001321473">
    <property type="component" value="Unassembled WGS sequence"/>
</dbReference>
<dbReference type="InterPro" id="IPR024607">
    <property type="entry name" value="Sulfatase_CS"/>
</dbReference>